<dbReference type="InterPro" id="IPR010255">
    <property type="entry name" value="Haem_peroxidase_sf"/>
</dbReference>
<evidence type="ECO:0000256" key="6">
    <source>
        <dbReference type="ARBA" id="ARBA00022617"/>
    </source>
</evidence>
<comment type="catalytic activity">
    <reaction evidence="1 18">
        <text>2 a phenolic donor + H2O2 = 2 a phenolic radical donor + 2 H2O</text>
        <dbReference type="Rhea" id="RHEA:56136"/>
        <dbReference type="ChEBI" id="CHEBI:15377"/>
        <dbReference type="ChEBI" id="CHEBI:16240"/>
        <dbReference type="ChEBI" id="CHEBI:139520"/>
        <dbReference type="ChEBI" id="CHEBI:139521"/>
        <dbReference type="EC" id="1.11.1.7"/>
    </reaction>
</comment>
<proteinExistence type="inferred from homology"/>
<feature type="disulfide bond" evidence="17">
    <location>
        <begin position="127"/>
        <end position="321"/>
    </location>
</feature>
<feature type="binding site" evidence="15">
    <location>
        <position position="80"/>
    </location>
    <ligand>
        <name>Ca(2+)</name>
        <dbReference type="ChEBI" id="CHEBI:29108"/>
        <label>1</label>
    </ligand>
</feature>
<comment type="caution">
    <text evidence="21">The sequence shown here is derived from an EMBL/GenBank/DDBJ whole genome shotgun (WGS) entry which is preliminary data.</text>
</comment>
<keyword evidence="19" id="KW-1133">Transmembrane helix</keyword>
<accession>A0AAV8S5L7</accession>
<keyword evidence="10 15" id="KW-0408">Iron</keyword>
<feature type="transmembrane region" description="Helical" evidence="19">
    <location>
        <begin position="7"/>
        <end position="24"/>
    </location>
</feature>
<feature type="binding site" evidence="15">
    <location>
        <position position="76"/>
    </location>
    <ligand>
        <name>Ca(2+)</name>
        <dbReference type="ChEBI" id="CHEBI:29108"/>
        <label>1</label>
    </ligand>
</feature>
<evidence type="ECO:0000256" key="17">
    <source>
        <dbReference type="PIRSR" id="PIRSR600823-5"/>
    </source>
</evidence>
<dbReference type="GO" id="GO:0006979">
    <property type="term" value="P:response to oxidative stress"/>
    <property type="evidence" value="ECO:0007669"/>
    <property type="project" value="UniProtKB-UniRule"/>
</dbReference>
<keyword evidence="9 18" id="KW-0560">Oxidoreductase</keyword>
<feature type="disulfide bond" evidence="17">
    <location>
        <begin position="41"/>
        <end position="121"/>
    </location>
</feature>
<dbReference type="GO" id="GO:0046872">
    <property type="term" value="F:metal ion binding"/>
    <property type="evidence" value="ECO:0007669"/>
    <property type="project" value="UniProtKB-UniRule"/>
</dbReference>
<dbReference type="Proteomes" id="UP001159364">
    <property type="component" value="Unassembled WGS sequence"/>
</dbReference>
<keyword evidence="7 15" id="KW-0479">Metal-binding</keyword>
<evidence type="ECO:0000256" key="3">
    <source>
        <dbReference type="ARBA" id="ARBA00006873"/>
    </source>
</evidence>
<dbReference type="InterPro" id="IPR019793">
    <property type="entry name" value="Peroxidases_heam-ligand_BS"/>
</dbReference>
<comment type="cofactor">
    <cofactor evidence="15 18">
        <name>Ca(2+)</name>
        <dbReference type="ChEBI" id="CHEBI:29108"/>
    </cofactor>
    <text evidence="15 18">Binds 2 calcium ions per subunit.</text>
</comment>
<comment type="cofactor">
    <cofactor evidence="15 18">
        <name>heme b</name>
        <dbReference type="ChEBI" id="CHEBI:60344"/>
    </cofactor>
    <text evidence="15 18">Binds 1 heme b (iron(II)-protoporphyrin IX) group per subunit.</text>
</comment>
<dbReference type="Pfam" id="PF00141">
    <property type="entry name" value="peroxidase"/>
    <property type="match status" value="1"/>
</dbReference>
<dbReference type="InterPro" id="IPR000823">
    <property type="entry name" value="Peroxidase_pln"/>
</dbReference>
<dbReference type="PANTHER" id="PTHR31388">
    <property type="entry name" value="PEROXIDASE 72-RELATED"/>
    <property type="match status" value="1"/>
</dbReference>
<evidence type="ECO:0000256" key="1">
    <source>
        <dbReference type="ARBA" id="ARBA00000189"/>
    </source>
</evidence>
<evidence type="ECO:0000256" key="9">
    <source>
        <dbReference type="ARBA" id="ARBA00023002"/>
    </source>
</evidence>
<evidence type="ECO:0000313" key="21">
    <source>
        <dbReference type="EMBL" id="KAJ8747491.1"/>
    </source>
</evidence>
<dbReference type="CDD" id="cd00693">
    <property type="entry name" value="secretory_peroxidase"/>
    <property type="match status" value="1"/>
</dbReference>
<name>A0AAV8S5L7_9ROSI</name>
<keyword evidence="22" id="KW-1185">Reference proteome</keyword>
<evidence type="ECO:0000256" key="4">
    <source>
        <dbReference type="ARBA" id="ARBA00012313"/>
    </source>
</evidence>
<keyword evidence="18" id="KW-0964">Secreted</keyword>
<organism evidence="21 22">
    <name type="scientific">Erythroxylum novogranatense</name>
    <dbReference type="NCBI Taxonomy" id="1862640"/>
    <lineage>
        <taxon>Eukaryota</taxon>
        <taxon>Viridiplantae</taxon>
        <taxon>Streptophyta</taxon>
        <taxon>Embryophyta</taxon>
        <taxon>Tracheophyta</taxon>
        <taxon>Spermatophyta</taxon>
        <taxon>Magnoliopsida</taxon>
        <taxon>eudicotyledons</taxon>
        <taxon>Gunneridae</taxon>
        <taxon>Pentapetalae</taxon>
        <taxon>rosids</taxon>
        <taxon>fabids</taxon>
        <taxon>Malpighiales</taxon>
        <taxon>Erythroxylaceae</taxon>
        <taxon>Erythroxylum</taxon>
    </lineage>
</organism>
<dbReference type="InterPro" id="IPR002016">
    <property type="entry name" value="Haem_peroxidase"/>
</dbReference>
<feature type="binding site" evidence="15">
    <location>
        <position position="200"/>
    </location>
    <ligand>
        <name>Ca(2+)</name>
        <dbReference type="ChEBI" id="CHEBI:29108"/>
        <label>2</label>
    </ligand>
</feature>
<feature type="binding site" evidence="15">
    <location>
        <position position="245"/>
    </location>
    <ligand>
        <name>Ca(2+)</name>
        <dbReference type="ChEBI" id="CHEBI:29108"/>
        <label>2</label>
    </ligand>
</feature>
<dbReference type="GO" id="GO:0020037">
    <property type="term" value="F:heme binding"/>
    <property type="evidence" value="ECO:0007669"/>
    <property type="project" value="UniProtKB-UniRule"/>
</dbReference>
<dbReference type="PRINTS" id="PR00458">
    <property type="entry name" value="PEROXIDASE"/>
</dbReference>
<comment type="subcellular location">
    <subcellularLocation>
        <location evidence="18">Secreted</location>
    </subcellularLocation>
</comment>
<dbReference type="GO" id="GO:0140825">
    <property type="term" value="F:lactoperoxidase activity"/>
    <property type="evidence" value="ECO:0007669"/>
    <property type="project" value="UniProtKB-EC"/>
</dbReference>
<evidence type="ECO:0000313" key="22">
    <source>
        <dbReference type="Proteomes" id="UP001159364"/>
    </source>
</evidence>
<evidence type="ECO:0000256" key="13">
    <source>
        <dbReference type="PIRSR" id="PIRSR600823-1"/>
    </source>
</evidence>
<feature type="binding site" evidence="15">
    <location>
        <position position="82"/>
    </location>
    <ligand>
        <name>Ca(2+)</name>
        <dbReference type="ChEBI" id="CHEBI:29108"/>
        <label>1</label>
    </ligand>
</feature>
<evidence type="ECO:0000256" key="15">
    <source>
        <dbReference type="PIRSR" id="PIRSR600823-3"/>
    </source>
</evidence>
<evidence type="ECO:0000256" key="12">
    <source>
        <dbReference type="ARBA" id="ARBA00023180"/>
    </source>
</evidence>
<evidence type="ECO:0000256" key="19">
    <source>
        <dbReference type="SAM" id="Phobius"/>
    </source>
</evidence>
<dbReference type="FunFam" id="1.10.420.10:FF:000001">
    <property type="entry name" value="Peroxidase"/>
    <property type="match status" value="1"/>
</dbReference>
<dbReference type="SUPFAM" id="SSF48113">
    <property type="entry name" value="Heme-dependent peroxidases"/>
    <property type="match status" value="1"/>
</dbReference>
<evidence type="ECO:0000259" key="20">
    <source>
        <dbReference type="PROSITE" id="PS50873"/>
    </source>
</evidence>
<keyword evidence="18" id="KW-0376">Hydrogen peroxide</keyword>
<evidence type="ECO:0000256" key="14">
    <source>
        <dbReference type="PIRSR" id="PIRSR600823-2"/>
    </source>
</evidence>
<dbReference type="PROSITE" id="PS00435">
    <property type="entry name" value="PEROXIDASE_1"/>
    <property type="match status" value="1"/>
</dbReference>
<gene>
    <name evidence="21" type="ORF">K2173_014368</name>
</gene>
<feature type="binding site" evidence="15">
    <location>
        <position position="253"/>
    </location>
    <ligand>
        <name>Ca(2+)</name>
        <dbReference type="ChEBI" id="CHEBI:29108"/>
        <label>2</label>
    </ligand>
</feature>
<keyword evidence="8 15" id="KW-0106">Calcium</keyword>
<feature type="binding site" evidence="15">
    <location>
        <position position="78"/>
    </location>
    <ligand>
        <name>Ca(2+)</name>
        <dbReference type="ChEBI" id="CHEBI:29108"/>
        <label>1</label>
    </ligand>
</feature>
<feature type="domain" description="Plant heme peroxidase family profile" evidence="20">
    <location>
        <begin position="31"/>
        <end position="325"/>
    </location>
</feature>
<keyword evidence="19" id="KW-0472">Membrane</keyword>
<dbReference type="InterPro" id="IPR033905">
    <property type="entry name" value="Secretory_peroxidase"/>
</dbReference>
<dbReference type="EC" id="1.11.1.7" evidence="4 18"/>
<dbReference type="FunFam" id="1.10.520.10:FF:000009">
    <property type="entry name" value="Peroxidase"/>
    <property type="match status" value="1"/>
</dbReference>
<feature type="active site" description="Proton acceptor" evidence="13">
    <location>
        <position position="72"/>
    </location>
</feature>
<dbReference type="InterPro" id="IPR019794">
    <property type="entry name" value="Peroxidases_AS"/>
</dbReference>
<dbReference type="PROSITE" id="PS00436">
    <property type="entry name" value="PEROXIDASE_2"/>
    <property type="match status" value="1"/>
</dbReference>
<feature type="disulfide bond" evidence="17">
    <location>
        <begin position="74"/>
        <end position="79"/>
    </location>
</feature>
<dbReference type="AlphaFoldDB" id="A0AAV8S5L7"/>
<feature type="binding site" evidence="14">
    <location>
        <position position="169"/>
    </location>
    <ligand>
        <name>substrate</name>
    </ligand>
</feature>
<evidence type="ECO:0000256" key="2">
    <source>
        <dbReference type="ARBA" id="ARBA00002322"/>
    </source>
</evidence>
<keyword evidence="12" id="KW-0325">Glycoprotein</keyword>
<evidence type="ECO:0000256" key="16">
    <source>
        <dbReference type="PIRSR" id="PIRSR600823-4"/>
    </source>
</evidence>
<feature type="binding site" evidence="15">
    <location>
        <position position="73"/>
    </location>
    <ligand>
        <name>Ca(2+)</name>
        <dbReference type="ChEBI" id="CHEBI:29108"/>
        <label>1</label>
    </ligand>
</feature>
<sequence>MAASLHGIWSASCMFMCVFVFMLLNTTCQAQLSTTYYDTSCPNALNTIRTAIRSSIAADRRMAGSLIRLHFHDCFVQGCDASILLDESPSIQSEKTAFANDNSARGYNVIDNAKSAVERVCPGVVSCADIMAVAARDASAYVGGPSWAVKLGRRDSTTASRSLANTDLPGFGDSLETLIAMFDRKGLNARDMVALSGSHTIGQAQCFTFRDRIYSNSSNIDPGFATTRRRNCPVNSGDANLAPLDLVTPNSFDNNYFRNLMQRRGLLQSDQVLFSGGSTDSIVSEYSRNNSPFREDFASAMIKMGDIDPLTGSAGQIRRICSAPN</sequence>
<comment type="similarity">
    <text evidence="18">Belongs to the peroxidase family. Classical plant (class III) peroxidase subfamily.</text>
</comment>
<evidence type="ECO:0000256" key="10">
    <source>
        <dbReference type="ARBA" id="ARBA00023004"/>
    </source>
</evidence>
<evidence type="ECO:0000256" key="5">
    <source>
        <dbReference type="ARBA" id="ARBA00022559"/>
    </source>
</evidence>
<feature type="disulfide bond" evidence="17">
    <location>
        <begin position="206"/>
        <end position="232"/>
    </location>
</feature>
<dbReference type="PROSITE" id="PS50873">
    <property type="entry name" value="PEROXIDASE_4"/>
    <property type="match status" value="1"/>
</dbReference>
<dbReference type="GO" id="GO:0005576">
    <property type="term" value="C:extracellular region"/>
    <property type="evidence" value="ECO:0007669"/>
    <property type="project" value="UniProtKB-SubCell"/>
</dbReference>
<evidence type="ECO:0000256" key="11">
    <source>
        <dbReference type="ARBA" id="ARBA00023157"/>
    </source>
</evidence>
<dbReference type="PRINTS" id="PR00461">
    <property type="entry name" value="PLPEROXIDASE"/>
</dbReference>
<keyword evidence="19" id="KW-0812">Transmembrane</keyword>
<protein>
    <recommendedName>
        <fullName evidence="4 18">Peroxidase</fullName>
        <ecNumber evidence="4 18">1.11.1.7</ecNumber>
    </recommendedName>
</protein>
<reference evidence="21 22" key="1">
    <citation type="submission" date="2021-09" db="EMBL/GenBank/DDBJ databases">
        <title>Genomic insights and catalytic innovation underlie evolution of tropane alkaloids biosynthesis.</title>
        <authorList>
            <person name="Wang Y.-J."/>
            <person name="Tian T."/>
            <person name="Huang J.-P."/>
            <person name="Huang S.-X."/>
        </authorList>
    </citation>
    <scope>NUCLEOTIDE SEQUENCE [LARGE SCALE GENOMIC DNA]</scope>
    <source>
        <strain evidence="21">KIB-2018</strain>
        <tissue evidence="21">Leaf</tissue>
    </source>
</reference>
<dbReference type="Gene3D" id="1.10.420.10">
    <property type="entry name" value="Peroxidase, domain 2"/>
    <property type="match status" value="1"/>
</dbReference>
<keyword evidence="5 18" id="KW-0575">Peroxidase</keyword>
<comment type="similarity">
    <text evidence="3">Belongs to the peroxidase family. Ascorbate peroxidase subfamily.</text>
</comment>
<dbReference type="PANTHER" id="PTHR31388:SF194">
    <property type="entry name" value="PEROXIDASE"/>
    <property type="match status" value="1"/>
</dbReference>
<keyword evidence="11 17" id="KW-1015">Disulfide bond</keyword>
<dbReference type="Gene3D" id="1.10.520.10">
    <property type="match status" value="1"/>
</dbReference>
<feature type="binding site" evidence="15">
    <location>
        <position position="94"/>
    </location>
    <ligand>
        <name>Ca(2+)</name>
        <dbReference type="ChEBI" id="CHEBI:29108"/>
        <label>1</label>
    </ligand>
</feature>
<dbReference type="GO" id="GO:0042744">
    <property type="term" value="P:hydrogen peroxide catabolic process"/>
    <property type="evidence" value="ECO:0007669"/>
    <property type="project" value="UniProtKB-KW"/>
</dbReference>
<feature type="binding site" description="axial binding residue" evidence="15">
    <location>
        <position position="199"/>
    </location>
    <ligand>
        <name>heme b</name>
        <dbReference type="ChEBI" id="CHEBI:60344"/>
    </ligand>
    <ligandPart>
        <name>Fe</name>
        <dbReference type="ChEBI" id="CHEBI:18248"/>
    </ligandPart>
</feature>
<feature type="site" description="Transition state stabilizer" evidence="16">
    <location>
        <position position="68"/>
    </location>
</feature>
<evidence type="ECO:0000256" key="8">
    <source>
        <dbReference type="ARBA" id="ARBA00022837"/>
    </source>
</evidence>
<dbReference type="EMBL" id="JAIWQS010000159">
    <property type="protein sequence ID" value="KAJ8747491.1"/>
    <property type="molecule type" value="Genomic_DNA"/>
</dbReference>
<evidence type="ECO:0000256" key="18">
    <source>
        <dbReference type="RuleBase" id="RU362060"/>
    </source>
</evidence>
<comment type="function">
    <text evidence="2">Removal of H(2)O(2), oxidation of toxic reductants, biosynthesis and degradation of lignin, suberization, auxin catabolism, response to environmental stresses such as wounding, pathogen attack and oxidative stress. These functions might be dependent on each isozyme/isoform in each plant tissue.</text>
</comment>
<keyword evidence="6 18" id="KW-0349">Heme</keyword>
<feature type="binding site" evidence="15">
    <location>
        <position position="248"/>
    </location>
    <ligand>
        <name>Ca(2+)</name>
        <dbReference type="ChEBI" id="CHEBI:29108"/>
        <label>2</label>
    </ligand>
</feature>
<evidence type="ECO:0000256" key="7">
    <source>
        <dbReference type="ARBA" id="ARBA00022723"/>
    </source>
</evidence>